<evidence type="ECO:0000313" key="1">
    <source>
        <dbReference type="EMBL" id="KAI4372085.1"/>
    </source>
</evidence>
<keyword evidence="2" id="KW-1185">Reference proteome</keyword>
<sequence length="141" mass="16298">MEYTLHRFVLHMKTKSYWANTAHYLFHGCHHKHPMDGLRLVFPPAGTAILCVPVYNLLRLISTPTTTPALFGGVLMGYVIYECTHYYLHYGQPSSSMPQKLKKYHLNHHYRMQSKSFGITSSLWDHVFGTCPDSLVAEKKR</sequence>
<accession>A0ACB9QZN1</accession>
<reference evidence="2" key="1">
    <citation type="journal article" date="2023" name="Front. Plant Sci.">
        <title>Chromosomal-level genome assembly of Melastoma candidum provides insights into trichome evolution.</title>
        <authorList>
            <person name="Zhong Y."/>
            <person name="Wu W."/>
            <person name="Sun C."/>
            <person name="Zou P."/>
            <person name="Liu Y."/>
            <person name="Dai S."/>
            <person name="Zhou R."/>
        </authorList>
    </citation>
    <scope>NUCLEOTIDE SEQUENCE [LARGE SCALE GENOMIC DNA]</scope>
</reference>
<protein>
    <submittedName>
        <fullName evidence="1">Uncharacterized protein</fullName>
    </submittedName>
</protein>
<proteinExistence type="predicted"/>
<dbReference type="Proteomes" id="UP001057402">
    <property type="component" value="Chromosome 4"/>
</dbReference>
<organism evidence="1 2">
    <name type="scientific">Melastoma candidum</name>
    <dbReference type="NCBI Taxonomy" id="119954"/>
    <lineage>
        <taxon>Eukaryota</taxon>
        <taxon>Viridiplantae</taxon>
        <taxon>Streptophyta</taxon>
        <taxon>Embryophyta</taxon>
        <taxon>Tracheophyta</taxon>
        <taxon>Spermatophyta</taxon>
        <taxon>Magnoliopsida</taxon>
        <taxon>eudicotyledons</taxon>
        <taxon>Gunneridae</taxon>
        <taxon>Pentapetalae</taxon>
        <taxon>rosids</taxon>
        <taxon>malvids</taxon>
        <taxon>Myrtales</taxon>
        <taxon>Melastomataceae</taxon>
        <taxon>Melastomatoideae</taxon>
        <taxon>Melastomateae</taxon>
        <taxon>Melastoma</taxon>
    </lineage>
</organism>
<gene>
    <name evidence="1" type="ORF">MLD38_010366</name>
</gene>
<comment type="caution">
    <text evidence="1">The sequence shown here is derived from an EMBL/GenBank/DDBJ whole genome shotgun (WGS) entry which is preliminary data.</text>
</comment>
<name>A0ACB9QZN1_9MYRT</name>
<evidence type="ECO:0000313" key="2">
    <source>
        <dbReference type="Proteomes" id="UP001057402"/>
    </source>
</evidence>
<dbReference type="EMBL" id="CM042883">
    <property type="protein sequence ID" value="KAI4372085.1"/>
    <property type="molecule type" value="Genomic_DNA"/>
</dbReference>